<keyword evidence="1" id="KW-0732">Signal</keyword>
<gene>
    <name evidence="2" type="ORF">G5C51_19090</name>
</gene>
<accession>A0A6G4U150</accession>
<feature type="signal peptide" evidence="1">
    <location>
        <begin position="1"/>
        <end position="30"/>
    </location>
</feature>
<evidence type="ECO:0008006" key="4">
    <source>
        <dbReference type="Google" id="ProtNLM"/>
    </source>
</evidence>
<comment type="caution">
    <text evidence="2">The sequence shown here is derived from an EMBL/GenBank/DDBJ whole genome shotgun (WGS) entry which is preliminary data.</text>
</comment>
<keyword evidence="3" id="KW-1185">Reference proteome</keyword>
<evidence type="ECO:0000313" key="3">
    <source>
        <dbReference type="Proteomes" id="UP000481583"/>
    </source>
</evidence>
<dbReference type="Proteomes" id="UP000481583">
    <property type="component" value="Unassembled WGS sequence"/>
</dbReference>
<evidence type="ECO:0000313" key="2">
    <source>
        <dbReference type="EMBL" id="NGN65989.1"/>
    </source>
</evidence>
<feature type="chain" id="PRO_5026242311" description="Secreted protein" evidence="1">
    <location>
        <begin position="31"/>
        <end position="196"/>
    </location>
</feature>
<organism evidence="2 3">
    <name type="scientific">Streptomyces coryli</name>
    <dbReference type="NCBI Taxonomy" id="1128680"/>
    <lineage>
        <taxon>Bacteria</taxon>
        <taxon>Bacillati</taxon>
        <taxon>Actinomycetota</taxon>
        <taxon>Actinomycetes</taxon>
        <taxon>Kitasatosporales</taxon>
        <taxon>Streptomycetaceae</taxon>
        <taxon>Streptomyces</taxon>
    </lineage>
</organism>
<dbReference type="AlphaFoldDB" id="A0A6G4U150"/>
<evidence type="ECO:0000256" key="1">
    <source>
        <dbReference type="SAM" id="SignalP"/>
    </source>
</evidence>
<sequence length="196" mass="20465">MRKHIARSALTVLAGCAAAGLTLTSGTATAADGTWSISPGGSFTSTAAGTPTFTVERSGQKFTCDYSSFEGSFKSGTNLPSTGLGRAIAYFENCNIAGIDFSRADQVSLDGAGSSGSQVGFYLKGVEQGVAGQCKFTYQPGSWHVGFYDNNTDVMRLHNTATVETASCYGIIKAGDKLTSVNDYKLQPAQFISKTS</sequence>
<dbReference type="RefSeq" id="WP_165238939.1">
    <property type="nucleotide sequence ID" value="NZ_JAAKZV010000079.1"/>
</dbReference>
<dbReference type="EMBL" id="JAAKZV010000079">
    <property type="protein sequence ID" value="NGN65989.1"/>
    <property type="molecule type" value="Genomic_DNA"/>
</dbReference>
<name>A0A6G4U150_9ACTN</name>
<reference evidence="2 3" key="1">
    <citation type="submission" date="2020-02" db="EMBL/GenBank/DDBJ databases">
        <title>Whole-genome analyses of novel actinobacteria.</title>
        <authorList>
            <person name="Sahin N."/>
        </authorList>
    </citation>
    <scope>NUCLEOTIDE SEQUENCE [LARGE SCALE GENOMIC DNA]</scope>
    <source>
        <strain evidence="2 3">A7024</strain>
    </source>
</reference>
<proteinExistence type="predicted"/>
<protein>
    <recommendedName>
        <fullName evidence="4">Secreted protein</fullName>
    </recommendedName>
</protein>